<protein>
    <submittedName>
        <fullName evidence="5">DNA polymerase III subunit epsilon</fullName>
    </submittedName>
</protein>
<organism evidence="5 6">
    <name type="scientific">Mobilicoccus caccae</name>
    <dbReference type="NCBI Taxonomy" id="1859295"/>
    <lineage>
        <taxon>Bacteria</taxon>
        <taxon>Bacillati</taxon>
        <taxon>Actinomycetota</taxon>
        <taxon>Actinomycetes</taxon>
        <taxon>Micrococcales</taxon>
        <taxon>Dermatophilaceae</taxon>
        <taxon>Mobilicoccus</taxon>
    </lineage>
</organism>
<keyword evidence="2" id="KW-0378">Hydrolase</keyword>
<feature type="domain" description="Exonuclease" evidence="4">
    <location>
        <begin position="42"/>
        <end position="215"/>
    </location>
</feature>
<keyword evidence="6" id="KW-1185">Reference proteome</keyword>
<keyword evidence="1" id="KW-0540">Nuclease</keyword>
<keyword evidence="3" id="KW-0269">Exonuclease</keyword>
<dbReference type="RefSeq" id="WP_284305060.1">
    <property type="nucleotide sequence ID" value="NZ_BSUO01000001.1"/>
</dbReference>
<evidence type="ECO:0000256" key="2">
    <source>
        <dbReference type="ARBA" id="ARBA00022801"/>
    </source>
</evidence>
<proteinExistence type="predicted"/>
<dbReference type="PANTHER" id="PTHR30231:SF4">
    <property type="entry name" value="PROTEIN NEN2"/>
    <property type="match status" value="1"/>
</dbReference>
<evidence type="ECO:0000259" key="4">
    <source>
        <dbReference type="SMART" id="SM00479"/>
    </source>
</evidence>
<evidence type="ECO:0000313" key="6">
    <source>
        <dbReference type="Proteomes" id="UP001157126"/>
    </source>
</evidence>
<reference evidence="6" key="1">
    <citation type="journal article" date="2019" name="Int. J. Syst. Evol. Microbiol.">
        <title>The Global Catalogue of Microorganisms (GCM) 10K type strain sequencing project: providing services to taxonomists for standard genome sequencing and annotation.</title>
        <authorList>
            <consortium name="The Broad Institute Genomics Platform"/>
            <consortium name="The Broad Institute Genome Sequencing Center for Infectious Disease"/>
            <person name="Wu L."/>
            <person name="Ma J."/>
        </authorList>
    </citation>
    <scope>NUCLEOTIDE SEQUENCE [LARGE SCALE GENOMIC DNA]</scope>
    <source>
        <strain evidence="6">NBRC 113072</strain>
    </source>
</reference>
<evidence type="ECO:0000256" key="3">
    <source>
        <dbReference type="ARBA" id="ARBA00022839"/>
    </source>
</evidence>
<gene>
    <name evidence="5" type="ORF">GCM10025883_35590</name>
</gene>
<dbReference type="Pfam" id="PF00929">
    <property type="entry name" value="RNase_T"/>
    <property type="match status" value="1"/>
</dbReference>
<dbReference type="EMBL" id="BSUO01000001">
    <property type="protein sequence ID" value="GMA41514.1"/>
    <property type="molecule type" value="Genomic_DNA"/>
</dbReference>
<dbReference type="Gene3D" id="3.30.420.10">
    <property type="entry name" value="Ribonuclease H-like superfamily/Ribonuclease H"/>
    <property type="match status" value="1"/>
</dbReference>
<dbReference type="InterPro" id="IPR012337">
    <property type="entry name" value="RNaseH-like_sf"/>
</dbReference>
<dbReference type="InterPro" id="IPR036397">
    <property type="entry name" value="RNaseH_sf"/>
</dbReference>
<dbReference type="SUPFAM" id="SSF53098">
    <property type="entry name" value="Ribonuclease H-like"/>
    <property type="match status" value="1"/>
</dbReference>
<dbReference type="InterPro" id="IPR013520">
    <property type="entry name" value="Ribonucl_H"/>
</dbReference>
<dbReference type="CDD" id="cd06127">
    <property type="entry name" value="DEDDh"/>
    <property type="match status" value="1"/>
</dbReference>
<comment type="caution">
    <text evidence="5">The sequence shown here is derived from an EMBL/GenBank/DDBJ whole genome shotgun (WGS) entry which is preliminary data.</text>
</comment>
<evidence type="ECO:0000256" key="1">
    <source>
        <dbReference type="ARBA" id="ARBA00022722"/>
    </source>
</evidence>
<dbReference type="SMART" id="SM00479">
    <property type="entry name" value="EXOIII"/>
    <property type="match status" value="1"/>
</dbReference>
<evidence type="ECO:0000313" key="5">
    <source>
        <dbReference type="EMBL" id="GMA41514.1"/>
    </source>
</evidence>
<accession>A0ABQ6IU93</accession>
<sequence length="226" mass="23923">MIGLGLRGKRERALRKAGADSALGRHLAVAPPRRSTPTSTVPLLAVDLETTGLDPKTDQILSVGFVPVDGEVVDLSGARELVVRAEGEVGQSAVVHGLTDDVVAGGRPLAEVLDVVLEALTGRVLLAHYSPIEEGFLSMACRRIHGAPLALRVVDTLELERRLTTNEYDDPRAGSLRLGTARRAHGLPPYSAHAALTDALACAELYLAQRAVFSERGTTSLGGLTR</sequence>
<dbReference type="PANTHER" id="PTHR30231">
    <property type="entry name" value="DNA POLYMERASE III SUBUNIT EPSILON"/>
    <property type="match status" value="1"/>
</dbReference>
<dbReference type="Proteomes" id="UP001157126">
    <property type="component" value="Unassembled WGS sequence"/>
</dbReference>
<name>A0ABQ6IU93_9MICO</name>